<accession>A0A2T4CEW8</accession>
<dbReference type="InterPro" id="IPR000873">
    <property type="entry name" value="AMP-dep_synth/lig_dom"/>
</dbReference>
<evidence type="ECO:0000259" key="2">
    <source>
        <dbReference type="Pfam" id="PF00501"/>
    </source>
</evidence>
<dbReference type="OrthoDB" id="6509636at2759"/>
<dbReference type="InterPro" id="IPR025110">
    <property type="entry name" value="AMP-bd_C"/>
</dbReference>
<feature type="domain" description="AMP-binding enzyme C-terminal" evidence="3">
    <location>
        <begin position="513"/>
        <end position="594"/>
    </location>
</feature>
<organism evidence="4 5">
    <name type="scientific">Trichoderma longibrachiatum ATCC 18648</name>
    <dbReference type="NCBI Taxonomy" id="983965"/>
    <lineage>
        <taxon>Eukaryota</taxon>
        <taxon>Fungi</taxon>
        <taxon>Dikarya</taxon>
        <taxon>Ascomycota</taxon>
        <taxon>Pezizomycotina</taxon>
        <taxon>Sordariomycetes</taxon>
        <taxon>Hypocreomycetidae</taxon>
        <taxon>Hypocreales</taxon>
        <taxon>Hypocreaceae</taxon>
        <taxon>Trichoderma</taxon>
    </lineage>
</organism>
<proteinExistence type="predicted"/>
<dbReference type="PROSITE" id="PS00455">
    <property type="entry name" value="AMP_BINDING"/>
    <property type="match status" value="1"/>
</dbReference>
<gene>
    <name evidence="4" type="ORF">M440DRAFT_1397409</name>
</gene>
<dbReference type="STRING" id="983965.A0A2T4CEW8"/>
<dbReference type="PANTHER" id="PTHR24096">
    <property type="entry name" value="LONG-CHAIN-FATTY-ACID--COA LIGASE"/>
    <property type="match status" value="1"/>
</dbReference>
<protein>
    <submittedName>
        <fullName evidence="4">Acetyl-CoA synthetase-like protein</fullName>
    </submittedName>
</protein>
<dbReference type="Pfam" id="PF00501">
    <property type="entry name" value="AMP-binding"/>
    <property type="match status" value="1"/>
</dbReference>
<dbReference type="CDD" id="cd05911">
    <property type="entry name" value="Firefly_Luc_like"/>
    <property type="match status" value="1"/>
</dbReference>
<evidence type="ECO:0000313" key="5">
    <source>
        <dbReference type="Proteomes" id="UP000240760"/>
    </source>
</evidence>
<feature type="chain" id="PRO_5015470047" evidence="1">
    <location>
        <begin position="21"/>
        <end position="615"/>
    </location>
</feature>
<reference evidence="4 5" key="1">
    <citation type="submission" date="2016-07" db="EMBL/GenBank/DDBJ databases">
        <title>Multiple horizontal gene transfer events from other fungi enriched the ability of initially mycotrophic Trichoderma (Ascomycota) to feed on dead plant biomass.</title>
        <authorList>
            <consortium name="DOE Joint Genome Institute"/>
            <person name="Aerts A."/>
            <person name="Atanasova L."/>
            <person name="Chenthamara K."/>
            <person name="Zhang J."/>
            <person name="Grujic M."/>
            <person name="Henrissat B."/>
            <person name="Kuo A."/>
            <person name="Salamov A."/>
            <person name="Lipzen A."/>
            <person name="Labutti K."/>
            <person name="Barry K."/>
            <person name="Miao Y."/>
            <person name="Rahimi M.J."/>
            <person name="Shen Q."/>
            <person name="Grigoriev I.V."/>
            <person name="Kubicek C.P."/>
            <person name="Druzhinina I.S."/>
        </authorList>
    </citation>
    <scope>NUCLEOTIDE SEQUENCE [LARGE SCALE GENOMIC DNA]</scope>
    <source>
        <strain evidence="4 5">ATCC 18648</strain>
    </source>
</reference>
<dbReference type="InterPro" id="IPR042099">
    <property type="entry name" value="ANL_N_sf"/>
</dbReference>
<dbReference type="AlphaFoldDB" id="A0A2T4CEW8"/>
<evidence type="ECO:0000259" key="3">
    <source>
        <dbReference type="Pfam" id="PF13193"/>
    </source>
</evidence>
<sequence length="615" mass="67606">MRLLGFCSSILLLSFFKTIARLSFPSSSPALKGLVGRFAMVFTPPSYLPPLPELPDSITIEEFIRNEQYGRYPLARARNPYTCGITGTTYTAAQVAERTDYMARAISKRLGFNPHEESEWERVVAIYSVNTIDYLPFTHAVHRLSGIVTPASAAYSVQELEHQLRTSGAKAVFTCAPLLDNALKAAAAVGIPKGRIFILQAAGFDNPPSYVTIDDLVAEGKQLPPLKPLRWVKGQGARQTAYLCYSSGTSGLPKAVMVSHRNVIANVLQVFLLDSVPRKALGIETQVALGVLPYSHIYALVLVTTLGQYRGDEVIVLPRYNFHQLLDAVQRFKIEQLFVVPPMLIQIIGNRDKATKYNLNSVRYVYSGAAPLGSEVVEELKGMYPKWRIGQGYGMTECSPTVCSTNELDVLFGSSGSLLPGKKAKLIDMEGKEVTEYDTPGELLIQSPSVVLGYLNNEKANAETFVHHDDGRWLRTGDEIVIRKSAQGHEHLIVVDRIKELIKTKGHQVAPAELEAHLLSHPYVSDCAVIPVPDSYAGEVPKAFVTKSADCAGKADKDIEAAIHKHVQDHKAKHKWLAGGIEFIDAIPKSPSGKILRRLLRDGEKKARQAKGGKL</sequence>
<name>A0A2T4CEW8_TRILO</name>
<evidence type="ECO:0000313" key="4">
    <source>
        <dbReference type="EMBL" id="PTB80109.1"/>
    </source>
</evidence>
<dbReference type="GO" id="GO:0016405">
    <property type="term" value="F:CoA-ligase activity"/>
    <property type="evidence" value="ECO:0007669"/>
    <property type="project" value="TreeGrafter"/>
</dbReference>
<dbReference type="PANTHER" id="PTHR24096:SF422">
    <property type="entry name" value="BCDNA.GH02901"/>
    <property type="match status" value="1"/>
</dbReference>
<dbReference type="Gene3D" id="3.30.300.30">
    <property type="match status" value="1"/>
</dbReference>
<dbReference type="Pfam" id="PF13193">
    <property type="entry name" value="AMP-binding_C"/>
    <property type="match status" value="1"/>
</dbReference>
<evidence type="ECO:0000256" key="1">
    <source>
        <dbReference type="SAM" id="SignalP"/>
    </source>
</evidence>
<keyword evidence="1" id="KW-0732">Signal</keyword>
<keyword evidence="5" id="KW-1185">Reference proteome</keyword>
<dbReference type="Gene3D" id="3.40.50.12780">
    <property type="entry name" value="N-terminal domain of ligase-like"/>
    <property type="match status" value="1"/>
</dbReference>
<dbReference type="InterPro" id="IPR045851">
    <property type="entry name" value="AMP-bd_C_sf"/>
</dbReference>
<feature type="signal peptide" evidence="1">
    <location>
        <begin position="1"/>
        <end position="20"/>
    </location>
</feature>
<dbReference type="Proteomes" id="UP000240760">
    <property type="component" value="Unassembled WGS sequence"/>
</dbReference>
<dbReference type="InterPro" id="IPR020845">
    <property type="entry name" value="AMP-binding_CS"/>
</dbReference>
<feature type="domain" description="AMP-dependent synthetase/ligase" evidence="2">
    <location>
        <begin position="86"/>
        <end position="455"/>
    </location>
</feature>
<dbReference type="EMBL" id="KZ679127">
    <property type="protein sequence ID" value="PTB80109.1"/>
    <property type="molecule type" value="Genomic_DNA"/>
</dbReference>
<dbReference type="SUPFAM" id="SSF56801">
    <property type="entry name" value="Acetyl-CoA synthetase-like"/>
    <property type="match status" value="1"/>
</dbReference>